<comment type="subcellular location">
    <subcellularLocation>
        <location evidence="1">Cytoplasm</location>
        <location evidence="1">Cytoskeleton</location>
    </subcellularLocation>
</comment>
<dbReference type="GO" id="GO:0005816">
    <property type="term" value="C:spindle pole body"/>
    <property type="evidence" value="ECO:0007669"/>
    <property type="project" value="UniProtKB-ARBA"/>
</dbReference>
<dbReference type="Pfam" id="PF22597">
    <property type="entry name" value="DYN_lid"/>
    <property type="match status" value="1"/>
</dbReference>
<dbReference type="GO" id="GO:0051959">
    <property type="term" value="F:dynein light intermediate chain binding"/>
    <property type="evidence" value="ECO:0007669"/>
    <property type="project" value="InterPro"/>
</dbReference>
<feature type="coiled-coil region" evidence="17">
    <location>
        <begin position="3790"/>
        <end position="3831"/>
    </location>
</feature>
<dbReference type="VEuPathDB" id="FungiDB:C5L36_0C09320"/>
<dbReference type="Pfam" id="PF12780">
    <property type="entry name" value="AAA_8"/>
    <property type="match status" value="1"/>
</dbReference>
<dbReference type="Gene3D" id="1.20.140.100">
    <property type="entry name" value="Dynein heavy chain, N-terminal domain 2"/>
    <property type="match status" value="1"/>
</dbReference>
<dbReference type="FunFam" id="3.40.50.300:FF:002357">
    <property type="entry name" value="Glutathione S-transferase class-mu 26 kDa isozyme"/>
    <property type="match status" value="1"/>
</dbReference>
<dbReference type="InterPro" id="IPR035699">
    <property type="entry name" value="AAA_6"/>
</dbReference>
<dbReference type="Gene3D" id="3.40.50.300">
    <property type="entry name" value="P-loop containing nucleotide triphosphate hydrolases"/>
    <property type="match status" value="5"/>
</dbReference>
<keyword evidence="9" id="KW-0547">Nucleotide-binding</keyword>
<evidence type="ECO:0000256" key="3">
    <source>
        <dbReference type="ARBA" id="ARBA00011655"/>
    </source>
</evidence>
<dbReference type="VEuPathDB" id="FungiDB:C5L36_0C09330"/>
<dbReference type="PANTHER" id="PTHR45703:SF36">
    <property type="entry name" value="DYNEIN HEAVY CHAIN, CYTOPLASMIC"/>
    <property type="match status" value="1"/>
</dbReference>
<evidence type="ECO:0000256" key="12">
    <source>
        <dbReference type="ARBA" id="ARBA00023054"/>
    </source>
</evidence>
<evidence type="ECO:0000256" key="16">
    <source>
        <dbReference type="ARBA" id="ARBA00053342"/>
    </source>
</evidence>
<dbReference type="InterPro" id="IPR042219">
    <property type="entry name" value="AAA_lid_11_sf"/>
</dbReference>
<dbReference type="Pfam" id="PF08393">
    <property type="entry name" value="DHC_N2"/>
    <property type="match status" value="1"/>
</dbReference>
<dbReference type="Gene3D" id="3.20.180.20">
    <property type="entry name" value="Dynein heavy chain, N-terminal domain 2"/>
    <property type="match status" value="1"/>
</dbReference>
<dbReference type="PROSITE" id="PS50181">
    <property type="entry name" value="FBOX"/>
    <property type="match status" value="1"/>
</dbReference>
<dbReference type="InterPro" id="IPR042228">
    <property type="entry name" value="Dynein_linker_3"/>
</dbReference>
<sequence>MIKSLQELPDSINSQIISYLPQQDKLNLLYTNYHFYMLVLPPLYRILLFTKSSRLELPNSFDESLSTVIGGIKSPLATTKLNNKIYNARQEIILDSLMVNKELCRYIESVTVLGEYHNNGYVESFENSIQPKVVDFIKKNCFNLKYFSVKNTNIPNIMVPSLQHVQLSTLNDFEKLLSLRVKNLEIDLADNNHKMQYISDQLLLTFFQNLDSISFHDEFSQTIVMKRLLKIKSLKLNLRSLKLIFYHQFENPHDLICSFLDLIEFEKIENLELVLGCDDITCGCIIEFNKYLVRHNMKLKRLSLVQRTRHREHNHTEAFDFQITEMLKMYQNHEYLRHLSITHVPPSDFNVGHGFEGNYLHRKMLYKSVLPLLNRLETFECPTFVQSIACYEQIISNLLWNGCKCDHCDAYLSIFDKYILDHQYYDEIKCHLTDMISPILFGNIGRVLSIRKIGGNIAPTYAYWDFHDAPYQISHFHDCKFDRSAFPAATTCLVHFVQSYVEKMGRMIPSLKRCVLSGMFYDKISENRWYCNQITNTSNLLLTGEITNDTSDKRILNSNLVFITIIKKNNPIDFSSSLESQLLLLSIPSTCKTQGRTGIENLKLLLKFGVGSYFDLLQNSNSIADFSDTAIENTKFKLDKILADIKSWEQTIQVPQLIDNLPFEFKEFLTKEYQGRTTLLDTDVSATLDVVIPSIQGWLKKTNDIIKLEHDPLDGNLTDEIDFWVIKETALQNIKDQLETDHVKNLIEVLQLYKKTHISVALSSCTGLKESLKDAEIHRDFLKALRSDSMLQSDDLNLLKAELLIMLTNFKKIKTKKFPTEKGITILKLIVLEFNRKLIELLSDYDLFSIEDDQFDFIYNFSTVDLNDIDMTIRGCINFLREKLRKEDNAFMPIKIESPLYIVEILSEVKFIRETNANIKSSIKTLLKQSFLNSEEGISIYQDLFTDCQTAYKELVDMDRKFLLSVNLGAISAAKTKYLQKIQLIETKIASILNKAFLGCENNPKALFNMYAKFADILSKPHVRMLLQDFHGILLHSIEDELEQLEIQCNSQIEILSLLSLNNIAPFSSKLLWINQVLLSISKIISHLELALTSNWENYPEGKRFSAKITSLLSEIDVTRLLEKWIDDTSSRIKNSLLAQPLIIQKEKRKSASFNYTLSLDQVDLDITKEIKCLKILDLKIPRTITMFCEKIDKINKHIFLIKESLDLFYNSLDKINSLNNAKILVKTRIATIIGYVEALSNKKWNDLINEEELVSSDSTCNNNIVKNVHRLRTEIFQMEEEVTLIFPILKKIPSLLHSLDSCEYSKADFLEVLATIQNYLISLDKINTLDLLEYVSLLNREIQDTLNQRYREELIQFGKDWHSCNVHFSENLETHNLVVRGFSFTLEPPLEFSKEKYVLALNYKSLMISQLPRLSHLKYKVTESDDYFSINMSEMSDIYGSSLGEMLVSFRKAEEFFDTWKLLENIWDVELMEIKNIHDNEIEKWLNIFSQLRKLRDIFDTIDTFKNFGMLRINFQQAQKRVYNQFDSCQRYIVDSFANNLKSTIKETYLSITEINRDLENLVFDLNSSEAVISLLSAMAISQNYLKANKELLQNLKKGNTILLGYRFTVDDDWIKFENVQSQVLSIENIIGINLKFLEKHSEIISSMLVSSVLELKKFYMTTKSKWEDQKPTGENSFKDALLVLHSFEVIFSKINEKYQHLLRACSFLSIPCHLDIVYEIQEIRHLKDIWTVVMKLYQSLEKIRTTRFDLVEVNCLKQMLEEDFLNSRNLPPEYKSFPAVEKARLELKEGTRALSFLDILKNSPLDETHWNDIFNKLSGKNCPDVLFVGDILNLDLENNKKYIHSVVNFAESENLLKKSIDAIENSWYKQKLEVSEFNSGISLISCWNKYFSKVNDDLNTLDSILVSPYSTKFLGRVKSLYERLLLLLEIIKLFTEAQKQWVYLVGIFKKEDEFERIIPLELSRFENVSHDFLILNDTALGSLTVIDMVDIPDITVTLKGIANSLVNIRKSLANYLEKQREQFSRFYFIGNDDLLELIGNSGDRDIVSRHIGKLFPGIGSLGYDSSGSQIISIHSCEGEIINLQKPVLTTNYAGLIDMLTNLDDALKRTLSENLYCLYKTLKSSFYIIDAELLRALMDTYCSQVLCLGFQLMWTQLINDALQINDFVDISQKLNDTLSLLVSLVPSDLNVLKRTKVENLIIDLIHKIKLIGKLSSSDFASQKFRWFCEIKFYICDNFDDPAHTVRINHANLTTFYGFEYHGCLKSLVPTELTGAAFNMLSESLNQNLGGLLLGPAGTGKTESVKALGHYFGRDVFVFCCDETFDVESVSRILIGISKIGAWVCFDEFNRLNGKILSGVSTQIEKIQNGISGTCSEIELFNKEVKVHKETGIFITNNPHYRGRSTLPDNLKSKFLTFSMMKPDSEVIAKNILLTQGFLDADNHTIFLVELFKDLDQYCSAQKHYEFGLRTLKSVIINSGKLLRSNLAKEMNELEIVGKSCCDVILPRLTSSDQKIVERTLSNYNISILGQKDNFFLNTLTEIAKNGGLSTLKQWVAKCHQLYEVSKLNHGVILVGPSGFGKTTAFNCVLDSLSQITGKKNITYRLDAKVLSKSSLFGYMNYTTMEWSDGILTSILRKVNGNTEADKSSIWIIFDGDIDPNWVENLNSVLDDNMFLTLSNGERLPLSSNIRFVFEVENLDYATPATISRCGIVLFDQTFDIYSILKNQMSIIKKETLEKEEKWNSNLILHNRTVEDFKDSMLNVVFEVLDEETLTCIWNMSLGFESILDFSELKVMQTFRSLIQSALTNLLFFLENNPILGRGDFTCYLQKKIILSILWSFGGQFCNSSLLKFIEALCSISKIQKIVGDVPLDELPYMDVELPNGTFKKERTSSFEMQPHMILNPNVIIPTLDTAVYKSLIYSFLQQHNPVILCGPPGSGKTMLLLQALRKSPLFELTSLNFSKETSIKSIIITLEQTCHYKSTANGMKLMPRRIGKWVVLFLDEINLPKLDKYGTQVVIHFVRQLIKENGFWHPSKKIWIDLQNIQIVAACNPSSTSGRQVMTKRLTTYCATLMIDYPPKRSLERIYHVYCTALLKTVPDLSAYSSSLSASMVEVYSKYKEQFIASRKAHYISSPRDLTRWVKGMYLSLKTNISANLADLIRLWANEGLRLFSDKLSEREEKGWVFNMIYEVAGRNFPHIDLKTVLKLPILYSDWLSIEYQSVEENKLRMFIKERFNVFNQEESNVGIVLYEALLDHALRIDRVLKNPQGHLVLVGPSGSGKTTLTKFVSWMNGIRAVQLNLPQSFTLADFENILKGLLLKCSVNDEKICFVIDESTVLDDAFLEIMNTLLANAEVPGLFEGEEFESLLEKCSKAAQKDGLLLDTSEEIYSWFVSKVSTNFHVVFTVSDLYDSNSKPFLLSSALLNRCVINWMGAWSDSALTEVAQEMTKILPLDHSDYKLQTKGSEVIGFRDVVIKTLVCIHNETQQITGVSLAPVQFVDLVKTFILVFVERENQLQTFHSHVIKGLDHLKETSLKVKQLRVLLVEKKKKLEEEEHNARSLLDKMIIDQNEAERKQDMSLKMQELFAEQEKTMLSKRQAVVDELKEVEFLIVEAQNGVLNIKKQHLTELRSMNNPPDTIKMILESICVMLGYKVSTWKDVQYAIRQDDFITSIISFNGEEQVTPELIRLMETKYLNKPTFNYESANRASKACGPLLIWVQAQLRYFSIVVKVKPLKKQLHRLESELVDTKAKLIAIDGMITDLKKEVEKYKFEYSEAIALKEKVKHEMLSVEEKLNRSIALLKNLTAERARWEKNIEEYEEQKSTLIGNVILMSCFMNYCGSCLPNVRTKLIQVWKSILSRYYIRYDSKGTCSEILDVANVDQIIEWQRMGLPNDEQFIGNTAILSTPFNQSYNFIIDPSNTFSKFLAQLIKPRKLLISSFLDQEFGKKLENCLKFGGSFLIKDGEHYDPIINRLISQDIKLMGSGRKVIQIGSKEIDMSPDFSLYILTNDPTYTPSAFIAARMKVLNYSYTPQSLKTEALNLTMLVREPDIENSRLELLRRGNDCKAKLRSLEDELLKIMSRNKENILDDDVLLTKLEATKEETINLEKQMLEIDKVMESYETKRSQFEKLADFYSDITQVIERMVALNKIYIYSNDYTRNILHKTLLQYGGVEVDKILKYFASVIFKETSTSLMSGDINIFTNVLKDLTGADCTSEVSFNESLINEQFIILRSSKGTDSSLRIEESSRHQNVKTLKYALGSNNGHKIATQMILDNVDSGHWIVLENIELSNEFLESLNETIVKIKENEKPSDFKIFLTCRIEADLPVLLLKSCKQIVLESDITLKKSIIDQILNDSSTLNLNTLNERRPKELKKIFLILVWFYSVILSRLRFESGFSRRYEINQNDLRNAEKFIYEVVKKNDNQINVAVLKIIEYFTVELIFGGKIDDAKDLNFLVNMGKKLFCGNFFEPNFNILRYTSVPGLKYNIPNGYNNLEYVEWIKGLPDNEPMEWLCLPSDAEDQNKALRILRGKEMERLLLQRQLV</sequence>
<dbReference type="SMART" id="SM00382">
    <property type="entry name" value="AAA"/>
    <property type="match status" value="4"/>
</dbReference>
<dbReference type="InterPro" id="IPR042222">
    <property type="entry name" value="Dynein_2_N"/>
</dbReference>
<dbReference type="InterPro" id="IPR026983">
    <property type="entry name" value="DHC"/>
</dbReference>
<dbReference type="InterPro" id="IPR004273">
    <property type="entry name" value="Dynein_heavy_D6_P-loop"/>
</dbReference>
<dbReference type="CDD" id="cd22143">
    <property type="entry name" value="F-box_ScMDM30-like"/>
    <property type="match status" value="1"/>
</dbReference>
<dbReference type="GO" id="GO:0000741">
    <property type="term" value="P:karyogamy"/>
    <property type="evidence" value="ECO:0007669"/>
    <property type="project" value="UniProtKB-KW"/>
</dbReference>
<comment type="caution">
    <text evidence="19">The sequence shown here is derived from an EMBL/GenBank/DDBJ whole genome shotgun (WGS) entry which is preliminary data.</text>
</comment>
<dbReference type="InterPro" id="IPR013594">
    <property type="entry name" value="Dynein_heavy_tail"/>
</dbReference>
<evidence type="ECO:0000313" key="20">
    <source>
        <dbReference type="Proteomes" id="UP000189274"/>
    </source>
</evidence>
<evidence type="ECO:0000256" key="1">
    <source>
        <dbReference type="ARBA" id="ARBA00004245"/>
    </source>
</evidence>
<dbReference type="InterPro" id="IPR054354">
    <property type="entry name" value="DYNC2H1-like_lid"/>
</dbReference>
<keyword evidence="13" id="KW-0505">Motor protein</keyword>
<dbReference type="Gene3D" id="1.10.8.710">
    <property type="match status" value="1"/>
</dbReference>
<dbReference type="GO" id="GO:1902850">
    <property type="term" value="P:microtubule cytoskeleton organization involved in mitosis"/>
    <property type="evidence" value="ECO:0007669"/>
    <property type="project" value="UniProtKB-ARBA"/>
</dbReference>
<evidence type="ECO:0000313" key="19">
    <source>
        <dbReference type="EMBL" id="ONH76218.1"/>
    </source>
</evidence>
<comment type="function">
    <text evidence="16">Cytoplasmic dynein acts as a motor for the intracellular retrograde motility of vesicles and organelles along microtubules. Dynein has ATPase activity; the force-producing power stroke is thought to occur on release of ADP. Required to maintain uniform nuclear distribution in hyphae. May play an important role in the proper orientation of the mitotic spindle into the budding daughter cell yeast. Probably required for normal progression of the cell cycle.</text>
</comment>
<dbReference type="Pfam" id="PF08385">
    <property type="entry name" value="DHC_N1"/>
    <property type="match status" value="1"/>
</dbReference>
<feature type="coiled-coil region" evidence="17">
    <location>
        <begin position="3539"/>
        <end position="3566"/>
    </location>
</feature>
<feature type="domain" description="F-box" evidence="18">
    <location>
        <begin position="2"/>
        <end position="47"/>
    </location>
</feature>
<evidence type="ECO:0000256" key="6">
    <source>
        <dbReference type="ARBA" id="ARBA00022490"/>
    </source>
</evidence>
<dbReference type="GO" id="GO:0005524">
    <property type="term" value="F:ATP binding"/>
    <property type="evidence" value="ECO:0007669"/>
    <property type="project" value="UniProtKB-KW"/>
</dbReference>
<dbReference type="PANTHER" id="PTHR45703">
    <property type="entry name" value="DYNEIN HEAVY CHAIN"/>
    <property type="match status" value="1"/>
</dbReference>
<gene>
    <name evidence="19" type="ORF">BOH78_1084</name>
</gene>
<protein>
    <recommendedName>
        <fullName evidence="4">Dynein heavy chain, cytoplasmic</fullName>
    </recommendedName>
    <alternativeName>
        <fullName evidence="15">Dynein heavy chain, cytosolic</fullName>
    </alternativeName>
</protein>
<dbReference type="Gene3D" id="1.20.58.1120">
    <property type="match status" value="1"/>
</dbReference>
<dbReference type="Gene3D" id="1.10.8.720">
    <property type="entry name" value="Region D6 of dynein motor"/>
    <property type="match status" value="1"/>
</dbReference>
<dbReference type="GO" id="GO:0030473">
    <property type="term" value="P:nuclear migration along microtubule"/>
    <property type="evidence" value="ECO:0007669"/>
    <property type="project" value="UniProtKB-ARBA"/>
</dbReference>
<dbReference type="FunFam" id="3.40.50.300:FF:000996">
    <property type="entry name" value="Cytoplasmic dynein heavy chain"/>
    <property type="match status" value="1"/>
</dbReference>
<dbReference type="EMBL" id="MQVM01000004">
    <property type="protein sequence ID" value="ONH76218.1"/>
    <property type="molecule type" value="Genomic_DNA"/>
</dbReference>
<dbReference type="InterPro" id="IPR001810">
    <property type="entry name" value="F-box_dom"/>
</dbReference>
<dbReference type="SUPFAM" id="SSF52540">
    <property type="entry name" value="P-loop containing nucleoside triphosphate hydrolases"/>
    <property type="match status" value="4"/>
</dbReference>
<evidence type="ECO:0000256" key="15">
    <source>
        <dbReference type="ARBA" id="ARBA00033439"/>
    </source>
</evidence>
<dbReference type="InterPro" id="IPR024317">
    <property type="entry name" value="Dynein_heavy_chain_D4_dom"/>
</dbReference>
<dbReference type="GO" id="GO:0045505">
    <property type="term" value="F:dynein intermediate chain binding"/>
    <property type="evidence" value="ECO:0007669"/>
    <property type="project" value="InterPro"/>
</dbReference>
<dbReference type="Gene3D" id="1.10.287.2620">
    <property type="match status" value="1"/>
</dbReference>
<dbReference type="Pfam" id="PF17852">
    <property type="entry name" value="Dynein_AAA_lid"/>
    <property type="match status" value="1"/>
</dbReference>
<accession>A0A1V2LQS8</accession>
<dbReference type="GO" id="GO:0005938">
    <property type="term" value="C:cell cortex"/>
    <property type="evidence" value="ECO:0007669"/>
    <property type="project" value="UniProtKB-ARBA"/>
</dbReference>
<dbReference type="InterPro" id="IPR027417">
    <property type="entry name" value="P-loop_NTPase"/>
</dbReference>
<keyword evidence="7" id="KW-0493">Microtubule</keyword>
<dbReference type="Gene3D" id="1.10.472.130">
    <property type="match status" value="1"/>
</dbReference>
<evidence type="ECO:0000256" key="17">
    <source>
        <dbReference type="SAM" id="Coils"/>
    </source>
</evidence>
<dbReference type="GO" id="GO:0005868">
    <property type="term" value="C:cytoplasmic dynein complex"/>
    <property type="evidence" value="ECO:0007669"/>
    <property type="project" value="UniProtKB-ARBA"/>
</dbReference>
<dbReference type="Pfam" id="PF12774">
    <property type="entry name" value="AAA_6"/>
    <property type="match status" value="1"/>
</dbReference>
<evidence type="ECO:0000256" key="8">
    <source>
        <dbReference type="ARBA" id="ARBA00022737"/>
    </source>
</evidence>
<dbReference type="InterPro" id="IPR003593">
    <property type="entry name" value="AAA+_ATPase"/>
</dbReference>
<keyword evidence="6" id="KW-0963">Cytoplasm</keyword>
<dbReference type="InterPro" id="IPR041466">
    <property type="entry name" value="Dynein_AAA5_ext"/>
</dbReference>
<keyword evidence="5" id="KW-0415">Karyogamy</keyword>
<dbReference type="Proteomes" id="UP000189274">
    <property type="component" value="Unassembled WGS sequence"/>
</dbReference>
<dbReference type="CDD" id="cd00009">
    <property type="entry name" value="AAA"/>
    <property type="match status" value="1"/>
</dbReference>
<evidence type="ECO:0000256" key="4">
    <source>
        <dbReference type="ARBA" id="ARBA00022197"/>
    </source>
</evidence>
<dbReference type="Pfam" id="PF18198">
    <property type="entry name" value="AAA_lid_11"/>
    <property type="match status" value="1"/>
</dbReference>
<name>A0A1V2LQS8_PICKU</name>
<evidence type="ECO:0000256" key="10">
    <source>
        <dbReference type="ARBA" id="ARBA00022840"/>
    </source>
</evidence>
<keyword evidence="10" id="KW-0067">ATP-binding</keyword>
<comment type="subunit">
    <text evidence="3">Consists of at least two heavy chains and a number of intermediate and light chains.</text>
</comment>
<keyword evidence="11" id="KW-0243">Dynein</keyword>
<dbReference type="GO" id="GO:0000070">
    <property type="term" value="P:mitotic sister chromatid segregation"/>
    <property type="evidence" value="ECO:0007669"/>
    <property type="project" value="UniProtKB-ARBA"/>
</dbReference>
<evidence type="ECO:0000256" key="2">
    <source>
        <dbReference type="ARBA" id="ARBA00008887"/>
    </source>
</evidence>
<dbReference type="Pfam" id="PF12777">
    <property type="entry name" value="MT"/>
    <property type="match status" value="1"/>
</dbReference>
<evidence type="ECO:0000259" key="18">
    <source>
        <dbReference type="PROSITE" id="PS50181"/>
    </source>
</evidence>
<dbReference type="Gene3D" id="1.20.920.20">
    <property type="match status" value="1"/>
</dbReference>
<dbReference type="InterPro" id="IPR024743">
    <property type="entry name" value="Dynein_HC_stalk"/>
</dbReference>
<dbReference type="InterPro" id="IPR041658">
    <property type="entry name" value="AAA_lid_11"/>
</dbReference>
<comment type="similarity">
    <text evidence="2">Belongs to the dynein heavy chain family.</text>
</comment>
<evidence type="ECO:0000256" key="11">
    <source>
        <dbReference type="ARBA" id="ARBA00023017"/>
    </source>
</evidence>
<dbReference type="InterPro" id="IPR035706">
    <property type="entry name" value="AAA_9"/>
</dbReference>
<dbReference type="GO" id="GO:0000235">
    <property type="term" value="C:astral microtubule"/>
    <property type="evidence" value="ECO:0007669"/>
    <property type="project" value="UniProtKB-ARBA"/>
</dbReference>
<evidence type="ECO:0000256" key="13">
    <source>
        <dbReference type="ARBA" id="ARBA00023175"/>
    </source>
</evidence>
<dbReference type="GO" id="GO:0008569">
    <property type="term" value="F:minus-end-directed microtubule motor activity"/>
    <property type="evidence" value="ECO:0007669"/>
    <property type="project" value="InterPro"/>
</dbReference>
<dbReference type="Gene3D" id="1.20.920.30">
    <property type="match status" value="1"/>
</dbReference>
<keyword evidence="8" id="KW-0677">Repeat</keyword>
<dbReference type="InterPro" id="IPR013602">
    <property type="entry name" value="Dynein_heavy_linker"/>
</dbReference>
<reference evidence="20" key="1">
    <citation type="journal article" date="2017" name="Genome Announc.">
        <title>Genome sequences of Cyberlindnera fabianii 65, Pichia kudriavzevii 129, and Saccharomyces cerevisiae 131 isolated from fermented masau fruits in Zimbabwe.</title>
        <authorList>
            <person name="van Rijswijck I.M.H."/>
            <person name="Derks M.F.L."/>
            <person name="Abee T."/>
            <person name="de Ridder D."/>
            <person name="Smid E.J."/>
        </authorList>
    </citation>
    <scope>NUCLEOTIDE SEQUENCE [LARGE SCALE GENOMIC DNA]</scope>
    <source>
        <strain evidence="20">129</strain>
    </source>
</reference>
<organism evidence="19 20">
    <name type="scientific">Pichia kudriavzevii</name>
    <name type="common">Yeast</name>
    <name type="synonym">Issatchenkia orientalis</name>
    <dbReference type="NCBI Taxonomy" id="4909"/>
    <lineage>
        <taxon>Eukaryota</taxon>
        <taxon>Fungi</taxon>
        <taxon>Dikarya</taxon>
        <taxon>Ascomycota</taxon>
        <taxon>Saccharomycotina</taxon>
        <taxon>Pichiomycetes</taxon>
        <taxon>Pichiales</taxon>
        <taxon>Pichiaceae</taxon>
        <taxon>Pichia</taxon>
    </lineage>
</organism>
<keyword evidence="14" id="KW-0206">Cytoskeleton</keyword>
<dbReference type="Gene3D" id="6.10.140.1060">
    <property type="match status" value="1"/>
</dbReference>
<evidence type="ECO:0000256" key="5">
    <source>
        <dbReference type="ARBA" id="ARBA00022459"/>
    </source>
</evidence>
<evidence type="ECO:0000256" key="7">
    <source>
        <dbReference type="ARBA" id="ARBA00022701"/>
    </source>
</evidence>
<dbReference type="Pfam" id="PF12781">
    <property type="entry name" value="AAA_9"/>
    <property type="match status" value="1"/>
</dbReference>
<evidence type="ECO:0000256" key="9">
    <source>
        <dbReference type="ARBA" id="ARBA00022741"/>
    </source>
</evidence>
<keyword evidence="12 17" id="KW-0175">Coiled coil</keyword>
<evidence type="ECO:0000256" key="14">
    <source>
        <dbReference type="ARBA" id="ARBA00023212"/>
    </source>
</evidence>
<dbReference type="Pfam" id="PF12775">
    <property type="entry name" value="AAA_7"/>
    <property type="match status" value="1"/>
</dbReference>
<dbReference type="InterPro" id="IPR043157">
    <property type="entry name" value="Dynein_AAA1S"/>
</dbReference>
<dbReference type="Pfam" id="PF03028">
    <property type="entry name" value="Dynein_heavy"/>
    <property type="match status" value="1"/>
</dbReference>
<proteinExistence type="inferred from homology"/>